<dbReference type="InterPro" id="IPR052712">
    <property type="entry name" value="Acid_resist_chaperone_HdeD"/>
</dbReference>
<feature type="transmembrane region" description="Helical" evidence="1">
    <location>
        <begin position="54"/>
        <end position="75"/>
    </location>
</feature>
<dbReference type="Pfam" id="PF03729">
    <property type="entry name" value="DUF308"/>
    <property type="match status" value="1"/>
</dbReference>
<dbReference type="RefSeq" id="WP_096357112.1">
    <property type="nucleotide sequence ID" value="NZ_AP014946.1"/>
</dbReference>
<feature type="transmembrane region" description="Helical" evidence="1">
    <location>
        <begin position="112"/>
        <end position="132"/>
    </location>
</feature>
<evidence type="ECO:0008006" key="4">
    <source>
        <dbReference type="Google" id="ProtNLM"/>
    </source>
</evidence>
<accession>A0A0S3PXK4</accession>
<keyword evidence="1" id="KW-1133">Transmembrane helix</keyword>
<proteinExistence type="predicted"/>
<evidence type="ECO:0000256" key="1">
    <source>
        <dbReference type="SAM" id="Phobius"/>
    </source>
</evidence>
<sequence>MTDATSTKPPITPVRPPRLRLHAIAKVWWLFLIRGIASIIFGVLTFMWPGLSLLTLVIFYGAFVLVDGIFALIAAAQGRGTEAMPTWWLVLIGLAGVIAGAGTFFYPGLTALLLVTFIGVWAIVRGVFEIVGAIQMRKEIDNEWWLVLSGIVSVLFGLIILIAPGPGAIGLAWAIGAFSLVIGVSLVAFSLRLRKHADHG</sequence>
<feature type="transmembrane region" description="Helical" evidence="1">
    <location>
        <begin position="169"/>
        <end position="191"/>
    </location>
</feature>
<keyword evidence="1" id="KW-0812">Transmembrane</keyword>
<dbReference type="PANTHER" id="PTHR34989:SF1">
    <property type="entry name" value="PROTEIN HDED"/>
    <property type="match status" value="1"/>
</dbReference>
<dbReference type="OrthoDB" id="193343at2"/>
<evidence type="ECO:0000313" key="2">
    <source>
        <dbReference type="EMBL" id="BAT60677.1"/>
    </source>
</evidence>
<keyword evidence="3" id="KW-1185">Reference proteome</keyword>
<feature type="transmembrane region" description="Helical" evidence="1">
    <location>
        <begin position="144"/>
        <end position="163"/>
    </location>
</feature>
<protein>
    <recommendedName>
        <fullName evidence="4">Acid-resistance membrane protein</fullName>
    </recommendedName>
</protein>
<feature type="transmembrane region" description="Helical" evidence="1">
    <location>
        <begin position="87"/>
        <end position="106"/>
    </location>
</feature>
<dbReference type="PANTHER" id="PTHR34989">
    <property type="entry name" value="PROTEIN HDED"/>
    <property type="match status" value="1"/>
</dbReference>
<dbReference type="AlphaFoldDB" id="A0A0S3PXK4"/>
<dbReference type="EMBL" id="AP014946">
    <property type="protein sequence ID" value="BAT60677.1"/>
    <property type="molecule type" value="Genomic_DNA"/>
</dbReference>
<name>A0A0S3PXK4_9BRAD</name>
<gene>
    <name evidence="2" type="ORF">GJW-30_1_03226</name>
</gene>
<dbReference type="KEGG" id="vgo:GJW-30_1_03226"/>
<dbReference type="GO" id="GO:0005886">
    <property type="term" value="C:plasma membrane"/>
    <property type="evidence" value="ECO:0007669"/>
    <property type="project" value="TreeGrafter"/>
</dbReference>
<keyword evidence="1" id="KW-0472">Membrane</keyword>
<reference evidence="2 3" key="1">
    <citation type="submission" date="2015-08" db="EMBL/GenBank/DDBJ databases">
        <title>Investigation of the bacterial diversity of lava forest soil.</title>
        <authorList>
            <person name="Lee J.S."/>
        </authorList>
    </citation>
    <scope>NUCLEOTIDE SEQUENCE [LARGE SCALE GENOMIC DNA]</scope>
    <source>
        <strain evidence="2 3">GJW-30</strain>
    </source>
</reference>
<dbReference type="Proteomes" id="UP000236884">
    <property type="component" value="Chromosome"/>
</dbReference>
<feature type="transmembrane region" description="Helical" evidence="1">
    <location>
        <begin position="27"/>
        <end position="48"/>
    </location>
</feature>
<organism evidence="2 3">
    <name type="scientific">Variibacter gotjawalensis</name>
    <dbReference type="NCBI Taxonomy" id="1333996"/>
    <lineage>
        <taxon>Bacteria</taxon>
        <taxon>Pseudomonadati</taxon>
        <taxon>Pseudomonadota</taxon>
        <taxon>Alphaproteobacteria</taxon>
        <taxon>Hyphomicrobiales</taxon>
        <taxon>Nitrobacteraceae</taxon>
        <taxon>Variibacter</taxon>
    </lineage>
</organism>
<evidence type="ECO:0000313" key="3">
    <source>
        <dbReference type="Proteomes" id="UP000236884"/>
    </source>
</evidence>
<dbReference type="InterPro" id="IPR005325">
    <property type="entry name" value="DUF308_memb"/>
</dbReference>